<reference evidence="2 3" key="1">
    <citation type="submission" date="2018-03" db="EMBL/GenBank/DDBJ databases">
        <authorList>
            <person name="Keele B.F."/>
        </authorList>
    </citation>
    <scope>NUCLEOTIDE SEQUENCE [LARGE SCALE GENOMIC DNA]</scope>
    <source>
        <strain evidence="2 3">IB-3</strain>
    </source>
</reference>
<accession>A0A2R7YSW1</accession>
<evidence type="ECO:0000313" key="3">
    <source>
        <dbReference type="Proteomes" id="UP000244867"/>
    </source>
</evidence>
<dbReference type="OrthoDB" id="3788104at2"/>
<dbReference type="Proteomes" id="UP000244867">
    <property type="component" value="Unassembled WGS sequence"/>
</dbReference>
<name>A0A2R7YSW1_9ACTN</name>
<feature type="region of interest" description="Disordered" evidence="1">
    <location>
        <begin position="43"/>
        <end position="62"/>
    </location>
</feature>
<proteinExistence type="predicted"/>
<dbReference type="EMBL" id="PYXZ01000010">
    <property type="protein sequence ID" value="PUA79462.1"/>
    <property type="molecule type" value="Genomic_DNA"/>
</dbReference>
<evidence type="ECO:0000313" key="2">
    <source>
        <dbReference type="EMBL" id="PUA79462.1"/>
    </source>
</evidence>
<feature type="region of interest" description="Disordered" evidence="1">
    <location>
        <begin position="1"/>
        <end position="20"/>
    </location>
</feature>
<feature type="compositionally biased region" description="Polar residues" evidence="1">
    <location>
        <begin position="53"/>
        <end position="62"/>
    </location>
</feature>
<organism evidence="2 3">
    <name type="scientific">Nocardioides currus</name>
    <dbReference type="NCBI Taxonomy" id="2133958"/>
    <lineage>
        <taxon>Bacteria</taxon>
        <taxon>Bacillati</taxon>
        <taxon>Actinomycetota</taxon>
        <taxon>Actinomycetes</taxon>
        <taxon>Propionibacteriales</taxon>
        <taxon>Nocardioidaceae</taxon>
        <taxon>Nocardioides</taxon>
    </lineage>
</organism>
<evidence type="ECO:0000256" key="1">
    <source>
        <dbReference type="SAM" id="MobiDB-lite"/>
    </source>
</evidence>
<keyword evidence="3" id="KW-1185">Reference proteome</keyword>
<sequence>MVTTLTPARHATVSTSPADTPTVRWVDCSHKLGTLPCMNHKPHKGDGRGCIHHSTSGFRDEE</sequence>
<feature type="compositionally biased region" description="Polar residues" evidence="1">
    <location>
        <begin position="1"/>
        <end position="19"/>
    </location>
</feature>
<gene>
    <name evidence="2" type="ORF">C7S10_19010</name>
</gene>
<dbReference type="RefSeq" id="WP_108346032.1">
    <property type="nucleotide sequence ID" value="NZ_PYXZ01000010.1"/>
</dbReference>
<protein>
    <submittedName>
        <fullName evidence="2">Uncharacterized protein</fullName>
    </submittedName>
</protein>
<dbReference type="AlphaFoldDB" id="A0A2R7YSW1"/>
<comment type="caution">
    <text evidence="2">The sequence shown here is derived from an EMBL/GenBank/DDBJ whole genome shotgun (WGS) entry which is preliminary data.</text>
</comment>